<dbReference type="InterPro" id="IPR009030">
    <property type="entry name" value="Growth_fac_rcpt_cys_sf"/>
</dbReference>
<name>A0A814LI18_9BILA</name>
<comment type="caution">
    <text evidence="3">The sequence shown here is derived from an EMBL/GenBank/DDBJ whole genome shotgun (WGS) entry which is preliminary data.</text>
</comment>
<dbReference type="Gene3D" id="2.10.50.10">
    <property type="entry name" value="Tumor Necrosis Factor Receptor, subunit A, domain 2"/>
    <property type="match status" value="2"/>
</dbReference>
<evidence type="ECO:0000256" key="1">
    <source>
        <dbReference type="SAM" id="SignalP"/>
    </source>
</evidence>
<keyword evidence="1" id="KW-0732">Signal</keyword>
<keyword evidence="4" id="KW-1185">Reference proteome</keyword>
<feature type="chain" id="PRO_5032895976" description="Tyrosine-protein kinase ephrin type A/B receptor-like domain-containing protein" evidence="1">
    <location>
        <begin position="20"/>
        <end position="450"/>
    </location>
</feature>
<evidence type="ECO:0000259" key="2">
    <source>
        <dbReference type="Pfam" id="PF07699"/>
    </source>
</evidence>
<dbReference type="AlphaFoldDB" id="A0A814LI18"/>
<feature type="domain" description="Tyrosine-protein kinase ephrin type A/B receptor-like" evidence="2">
    <location>
        <begin position="59"/>
        <end position="90"/>
    </location>
</feature>
<proteinExistence type="predicted"/>
<gene>
    <name evidence="3" type="ORF">OXX778_LOCUS19524</name>
</gene>
<dbReference type="Pfam" id="PF07699">
    <property type="entry name" value="Ephrin_rec_like"/>
    <property type="match status" value="1"/>
</dbReference>
<sequence>MKFYFKLLIPILIFKIINCQSCALGSYFSNNNCYLCPNGYYCPSGATKPIACPLGTFSYSSGGISECKPCSLGYYANNVASTGCRACPDGYQCCDPKKDPTPCPLGTYSSSNGGISECIPCYLGYYTNKTASTSCRACPDGYQCCDPKSAPSPCPVGTYSISTGGIAQCTQCYLGYYADTLARTSCRACPDGYQCCDPRISPTPCPLGTYSYSSGGISECKSCGNGYYTDTLASTGCKYCPNGNSCQSPVNAQQCSPVENLADSCTRNINAEKDQLKCTQSNSIKDLDYLTSVGDCEFYQELENEKKCGTNGYLSRYGFKYCKKFGENIDSFNKEGQKWVDGVRMCLMKKLLNSDISNCNELESFAFDTHVDCYLNPGHGAKSMCELLQMQNFIGLWNVYDFKDFLSINAIKQVVSVMSNCGSQLISNGINSVNNNFNSLLDSLNLLTDS</sequence>
<dbReference type="EMBL" id="CAJNOC010005962">
    <property type="protein sequence ID" value="CAF1066486.1"/>
    <property type="molecule type" value="Genomic_DNA"/>
</dbReference>
<dbReference type="PANTHER" id="PTHR46967">
    <property type="entry name" value="INSULIN-LIKE GROWTH FACTOR BINDING PROTEIN,N-TERMINAL"/>
    <property type="match status" value="1"/>
</dbReference>
<dbReference type="InterPro" id="IPR011641">
    <property type="entry name" value="Tyr-kin_ephrin_A/B_rcpt-like"/>
</dbReference>
<dbReference type="Proteomes" id="UP000663879">
    <property type="component" value="Unassembled WGS sequence"/>
</dbReference>
<evidence type="ECO:0000313" key="4">
    <source>
        <dbReference type="Proteomes" id="UP000663879"/>
    </source>
</evidence>
<organism evidence="3 4">
    <name type="scientific">Brachionus calyciflorus</name>
    <dbReference type="NCBI Taxonomy" id="104777"/>
    <lineage>
        <taxon>Eukaryota</taxon>
        <taxon>Metazoa</taxon>
        <taxon>Spiralia</taxon>
        <taxon>Gnathifera</taxon>
        <taxon>Rotifera</taxon>
        <taxon>Eurotatoria</taxon>
        <taxon>Monogononta</taxon>
        <taxon>Pseudotrocha</taxon>
        <taxon>Ploima</taxon>
        <taxon>Brachionidae</taxon>
        <taxon>Brachionus</taxon>
    </lineage>
</organism>
<dbReference type="PANTHER" id="PTHR46967:SF2">
    <property type="entry name" value="SUSHI, VON WILLEBRAND FACTOR TYPE A, EGF AND PENTRAXIN DOMAIN-CONTAINING PROTEIN 1-LIKE"/>
    <property type="match status" value="1"/>
</dbReference>
<reference evidence="3" key="1">
    <citation type="submission" date="2021-02" db="EMBL/GenBank/DDBJ databases">
        <authorList>
            <person name="Nowell W R."/>
        </authorList>
    </citation>
    <scope>NUCLEOTIDE SEQUENCE</scope>
    <source>
        <strain evidence="3">Ploen Becks lab</strain>
    </source>
</reference>
<evidence type="ECO:0000313" key="3">
    <source>
        <dbReference type="EMBL" id="CAF1066486.1"/>
    </source>
</evidence>
<dbReference type="SMART" id="SM01411">
    <property type="entry name" value="Ephrin_rec_like"/>
    <property type="match status" value="5"/>
</dbReference>
<accession>A0A814LI18</accession>
<feature type="signal peptide" evidence="1">
    <location>
        <begin position="1"/>
        <end position="19"/>
    </location>
</feature>
<dbReference type="SUPFAM" id="SSF57184">
    <property type="entry name" value="Growth factor receptor domain"/>
    <property type="match status" value="2"/>
</dbReference>
<dbReference type="OrthoDB" id="9970481at2759"/>
<protein>
    <recommendedName>
        <fullName evidence="2">Tyrosine-protein kinase ephrin type A/B receptor-like domain-containing protein</fullName>
    </recommendedName>
</protein>